<gene>
    <name evidence="1" type="ORF">GCM10009844_25220</name>
</gene>
<reference evidence="2" key="1">
    <citation type="journal article" date="2019" name="Int. J. Syst. Evol. Microbiol.">
        <title>The Global Catalogue of Microorganisms (GCM) 10K type strain sequencing project: providing services to taxonomists for standard genome sequencing and annotation.</title>
        <authorList>
            <consortium name="The Broad Institute Genomics Platform"/>
            <consortium name="The Broad Institute Genome Sequencing Center for Infectious Disease"/>
            <person name="Wu L."/>
            <person name="Ma J."/>
        </authorList>
    </citation>
    <scope>NUCLEOTIDE SEQUENCE [LARGE SCALE GENOMIC DNA]</scope>
    <source>
        <strain evidence="2">JCM 16022</strain>
    </source>
</reference>
<comment type="caution">
    <text evidence="1">The sequence shown here is derived from an EMBL/GenBank/DDBJ whole genome shotgun (WGS) entry which is preliminary data.</text>
</comment>
<protein>
    <submittedName>
        <fullName evidence="1">Uncharacterized protein</fullName>
    </submittedName>
</protein>
<evidence type="ECO:0000313" key="2">
    <source>
        <dbReference type="Proteomes" id="UP001501771"/>
    </source>
</evidence>
<evidence type="ECO:0000313" key="1">
    <source>
        <dbReference type="EMBL" id="GAA2147732.1"/>
    </source>
</evidence>
<proteinExistence type="predicted"/>
<organism evidence="1 2">
    <name type="scientific">Nocardioides koreensis</name>
    <dbReference type="NCBI Taxonomy" id="433651"/>
    <lineage>
        <taxon>Bacteria</taxon>
        <taxon>Bacillati</taxon>
        <taxon>Actinomycetota</taxon>
        <taxon>Actinomycetes</taxon>
        <taxon>Propionibacteriales</taxon>
        <taxon>Nocardioidaceae</taxon>
        <taxon>Nocardioides</taxon>
    </lineage>
</organism>
<keyword evidence="2" id="KW-1185">Reference proteome</keyword>
<dbReference type="EMBL" id="BAAAQR010000007">
    <property type="protein sequence ID" value="GAA2147732.1"/>
    <property type="molecule type" value="Genomic_DNA"/>
</dbReference>
<dbReference type="Proteomes" id="UP001501771">
    <property type="component" value="Unassembled WGS sequence"/>
</dbReference>
<accession>A0ABP5LIC5</accession>
<sequence>MSEVHAALEKLAHGHDCHVNLLCGERAAVCPPFNQDEPATGSAFVFSCCTRRVSVALTLARGPTRSVAGED</sequence>
<name>A0ABP5LIC5_9ACTN</name>